<gene>
    <name evidence="1" type="ORF">BTO08_12320</name>
</gene>
<reference evidence="1 2" key="1">
    <citation type="submission" date="2016-12" db="EMBL/GenBank/DDBJ databases">
        <title>Diversity of luminous bacteria.</title>
        <authorList>
            <person name="Yoshizawa S."/>
            <person name="Kogure K."/>
        </authorList>
    </citation>
    <scope>NUCLEOTIDE SEQUENCE [LARGE SCALE GENOMIC DNA]</scope>
    <source>
        <strain evidence="1 2">LC1-200</strain>
    </source>
</reference>
<dbReference type="OrthoDB" id="5296580at2"/>
<accession>A0A2S7W266</accession>
<evidence type="ECO:0000313" key="2">
    <source>
        <dbReference type="Proteomes" id="UP000238730"/>
    </source>
</evidence>
<dbReference type="InterPro" id="IPR007446">
    <property type="entry name" value="PilP"/>
</dbReference>
<comment type="caution">
    <text evidence="1">The sequence shown here is derived from an EMBL/GenBank/DDBJ whole genome shotgun (WGS) entry which is preliminary data.</text>
</comment>
<dbReference type="Gene3D" id="2.30.30.830">
    <property type="match status" value="1"/>
</dbReference>
<protein>
    <submittedName>
        <fullName evidence="1">Pilus assembly protein PilQ</fullName>
    </submittedName>
</protein>
<proteinExistence type="predicted"/>
<dbReference type="Pfam" id="PF04351">
    <property type="entry name" value="PilP"/>
    <property type="match status" value="1"/>
</dbReference>
<dbReference type="RefSeq" id="WP_105061106.1">
    <property type="nucleotide sequence ID" value="NZ_MSCJ01000001.1"/>
</dbReference>
<dbReference type="EMBL" id="MSCJ01000001">
    <property type="protein sequence ID" value="PQJ68093.1"/>
    <property type="molecule type" value="Genomic_DNA"/>
</dbReference>
<dbReference type="Proteomes" id="UP000238730">
    <property type="component" value="Unassembled WGS sequence"/>
</dbReference>
<name>A0A2S7W266_PHOAN</name>
<organism evidence="1 2">
    <name type="scientific">Photobacterium angustum</name>
    <dbReference type="NCBI Taxonomy" id="661"/>
    <lineage>
        <taxon>Bacteria</taxon>
        <taxon>Pseudomonadati</taxon>
        <taxon>Pseudomonadota</taxon>
        <taxon>Gammaproteobacteria</taxon>
        <taxon>Vibrionales</taxon>
        <taxon>Vibrionaceae</taxon>
        <taxon>Photobacterium</taxon>
    </lineage>
</organism>
<evidence type="ECO:0000313" key="1">
    <source>
        <dbReference type="EMBL" id="PQJ68093.1"/>
    </source>
</evidence>
<sequence>MKKVVWLLPIVIGLVGCQANDDSVAEFIATTHNEAKARVKPLPEPFVFEAEKFVMTSKRVPFVKPIPEQLLAKKETGECWQPQLDRQLSKLENFALEKLSMKGAIGNKKQLWGLVFTPEGDLMKIKPGQYIGLNRGKVLTVSDKIIEIEETLPDGKGCWLKRPTKLALVQQ</sequence>
<dbReference type="AlphaFoldDB" id="A0A2S7W266"/>
<dbReference type="PROSITE" id="PS51257">
    <property type="entry name" value="PROKAR_LIPOPROTEIN"/>
    <property type="match status" value="1"/>
</dbReference>
<dbReference type="PIRSF" id="PIRSF016481">
    <property type="entry name" value="Pilus_assembly_PilP"/>
    <property type="match status" value="1"/>
</dbReference>